<dbReference type="Proteomes" id="UP000233837">
    <property type="component" value="Unassembled WGS sequence"/>
</dbReference>
<gene>
    <name evidence="2" type="ORF">MA16_Dca025261</name>
</gene>
<sequence length="92" mass="10127">MPSLPSGTGEGMPGGCRIFLKLLGWSNFTQISNNQQTLQGPFEDSFMGSIRSPKSPRRRFDPAESSTPLPPSIEEGLPDAGRLPKFSQKFWT</sequence>
<name>A0A2I0W162_9ASPA</name>
<organism evidence="2 3">
    <name type="scientific">Dendrobium catenatum</name>
    <dbReference type="NCBI Taxonomy" id="906689"/>
    <lineage>
        <taxon>Eukaryota</taxon>
        <taxon>Viridiplantae</taxon>
        <taxon>Streptophyta</taxon>
        <taxon>Embryophyta</taxon>
        <taxon>Tracheophyta</taxon>
        <taxon>Spermatophyta</taxon>
        <taxon>Magnoliopsida</taxon>
        <taxon>Liliopsida</taxon>
        <taxon>Asparagales</taxon>
        <taxon>Orchidaceae</taxon>
        <taxon>Epidendroideae</taxon>
        <taxon>Malaxideae</taxon>
        <taxon>Dendrobiinae</taxon>
        <taxon>Dendrobium</taxon>
    </lineage>
</organism>
<reference evidence="2 3" key="2">
    <citation type="journal article" date="2017" name="Nature">
        <title>The Apostasia genome and the evolution of orchids.</title>
        <authorList>
            <person name="Zhang G.Q."/>
            <person name="Liu K.W."/>
            <person name="Li Z."/>
            <person name="Lohaus R."/>
            <person name="Hsiao Y.Y."/>
            <person name="Niu S.C."/>
            <person name="Wang J.Y."/>
            <person name="Lin Y.C."/>
            <person name="Xu Q."/>
            <person name="Chen L.J."/>
            <person name="Yoshida K."/>
            <person name="Fujiwara S."/>
            <person name="Wang Z.W."/>
            <person name="Zhang Y.Q."/>
            <person name="Mitsuda N."/>
            <person name="Wang M."/>
            <person name="Liu G.H."/>
            <person name="Pecoraro L."/>
            <person name="Huang H.X."/>
            <person name="Xiao X.J."/>
            <person name="Lin M."/>
            <person name="Wu X.Y."/>
            <person name="Wu W.L."/>
            <person name="Chen Y.Y."/>
            <person name="Chang S.B."/>
            <person name="Sakamoto S."/>
            <person name="Ohme-Takagi M."/>
            <person name="Yagi M."/>
            <person name="Zeng S.J."/>
            <person name="Shen C.Y."/>
            <person name="Yeh C.M."/>
            <person name="Luo Y.B."/>
            <person name="Tsai W.C."/>
            <person name="Van de Peer Y."/>
            <person name="Liu Z.J."/>
        </authorList>
    </citation>
    <scope>NUCLEOTIDE SEQUENCE [LARGE SCALE GENOMIC DNA]</scope>
    <source>
        <tissue evidence="2">The whole plant</tissue>
    </source>
</reference>
<feature type="region of interest" description="Disordered" evidence="1">
    <location>
        <begin position="38"/>
        <end position="81"/>
    </location>
</feature>
<evidence type="ECO:0000313" key="2">
    <source>
        <dbReference type="EMBL" id="PKU69401.1"/>
    </source>
</evidence>
<protein>
    <submittedName>
        <fullName evidence="2">Uncharacterized protein</fullName>
    </submittedName>
</protein>
<evidence type="ECO:0000313" key="3">
    <source>
        <dbReference type="Proteomes" id="UP000233837"/>
    </source>
</evidence>
<proteinExistence type="predicted"/>
<dbReference type="AlphaFoldDB" id="A0A2I0W162"/>
<reference evidence="2 3" key="1">
    <citation type="journal article" date="2016" name="Sci. Rep.">
        <title>The Dendrobium catenatum Lindl. genome sequence provides insights into polysaccharide synthase, floral development and adaptive evolution.</title>
        <authorList>
            <person name="Zhang G.Q."/>
            <person name="Xu Q."/>
            <person name="Bian C."/>
            <person name="Tsai W.C."/>
            <person name="Yeh C.M."/>
            <person name="Liu K.W."/>
            <person name="Yoshida K."/>
            <person name="Zhang L.S."/>
            <person name="Chang S.B."/>
            <person name="Chen F."/>
            <person name="Shi Y."/>
            <person name="Su Y.Y."/>
            <person name="Zhang Y.Q."/>
            <person name="Chen L.J."/>
            <person name="Yin Y."/>
            <person name="Lin M."/>
            <person name="Huang H."/>
            <person name="Deng H."/>
            <person name="Wang Z.W."/>
            <person name="Zhu S.L."/>
            <person name="Zhao X."/>
            <person name="Deng C."/>
            <person name="Niu S.C."/>
            <person name="Huang J."/>
            <person name="Wang M."/>
            <person name="Liu G.H."/>
            <person name="Yang H.J."/>
            <person name="Xiao X.J."/>
            <person name="Hsiao Y.Y."/>
            <person name="Wu W.L."/>
            <person name="Chen Y.Y."/>
            <person name="Mitsuda N."/>
            <person name="Ohme-Takagi M."/>
            <person name="Luo Y.B."/>
            <person name="Van de Peer Y."/>
            <person name="Liu Z.J."/>
        </authorList>
    </citation>
    <scope>NUCLEOTIDE SEQUENCE [LARGE SCALE GENOMIC DNA]</scope>
    <source>
        <tissue evidence="2">The whole plant</tissue>
    </source>
</reference>
<keyword evidence="3" id="KW-1185">Reference proteome</keyword>
<evidence type="ECO:0000256" key="1">
    <source>
        <dbReference type="SAM" id="MobiDB-lite"/>
    </source>
</evidence>
<accession>A0A2I0W162</accession>
<dbReference type="EMBL" id="KZ503038">
    <property type="protein sequence ID" value="PKU69401.1"/>
    <property type="molecule type" value="Genomic_DNA"/>
</dbReference>